<gene>
    <name evidence="2" type="ORF">ASPGLDRAFT_723146</name>
</gene>
<feature type="transmembrane region" description="Helical" evidence="1">
    <location>
        <begin position="135"/>
        <end position="157"/>
    </location>
</feature>
<keyword evidence="1" id="KW-1133">Transmembrane helix</keyword>
<proteinExistence type="predicted"/>
<evidence type="ECO:0000256" key="1">
    <source>
        <dbReference type="SAM" id="Phobius"/>
    </source>
</evidence>
<dbReference type="VEuPathDB" id="FungiDB:ASPGLDRAFT_723146"/>
<sequence length="216" mass="24228">MFSGIVQIRTVMCPSENKCRWACTNPSIKKEKWEGNSEVATGSLAFPKSDIPSGCWWSIVAGAFQACRRMETYERDCRDSSFCHPCTNGSKKSVSCSQTDINQLSQPRWRSNNRVLDFLLSCRFLGFPFWDIHEVTLFVLFLFSSAGGGIMCSPLLFSNALLEGHVLSLLFLSLVHPIYLSTLSSYLLLPVSFQFFCLCLLRVGKLSIHIQMGTGI</sequence>
<evidence type="ECO:0000313" key="2">
    <source>
        <dbReference type="EMBL" id="OJJ88590.1"/>
    </source>
</evidence>
<dbReference type="AlphaFoldDB" id="A0A1L9VXF1"/>
<keyword evidence="3" id="KW-1185">Reference proteome</keyword>
<keyword evidence="1" id="KW-0812">Transmembrane</keyword>
<dbReference type="RefSeq" id="XP_022405266.1">
    <property type="nucleotide sequence ID" value="XM_022549605.1"/>
</dbReference>
<organism evidence="2 3">
    <name type="scientific">Aspergillus glaucus CBS 516.65</name>
    <dbReference type="NCBI Taxonomy" id="1160497"/>
    <lineage>
        <taxon>Eukaryota</taxon>
        <taxon>Fungi</taxon>
        <taxon>Dikarya</taxon>
        <taxon>Ascomycota</taxon>
        <taxon>Pezizomycotina</taxon>
        <taxon>Eurotiomycetes</taxon>
        <taxon>Eurotiomycetidae</taxon>
        <taxon>Eurotiales</taxon>
        <taxon>Aspergillaceae</taxon>
        <taxon>Aspergillus</taxon>
        <taxon>Aspergillus subgen. Aspergillus</taxon>
    </lineage>
</organism>
<feature type="transmembrane region" description="Helical" evidence="1">
    <location>
        <begin position="177"/>
        <end position="201"/>
    </location>
</feature>
<accession>A0A1L9VXF1</accession>
<protein>
    <submittedName>
        <fullName evidence="2">Uncharacterized protein</fullName>
    </submittedName>
</protein>
<dbReference type="EMBL" id="KV878889">
    <property type="protein sequence ID" value="OJJ88590.1"/>
    <property type="molecule type" value="Genomic_DNA"/>
</dbReference>
<dbReference type="Proteomes" id="UP000184300">
    <property type="component" value="Unassembled WGS sequence"/>
</dbReference>
<dbReference type="GeneID" id="34465865"/>
<name>A0A1L9VXF1_ASPGL</name>
<keyword evidence="1" id="KW-0472">Membrane</keyword>
<evidence type="ECO:0000313" key="3">
    <source>
        <dbReference type="Proteomes" id="UP000184300"/>
    </source>
</evidence>
<reference evidence="3" key="1">
    <citation type="journal article" date="2017" name="Genome Biol.">
        <title>Comparative genomics reveals high biological diversity and specific adaptations in the industrially and medically important fungal genus Aspergillus.</title>
        <authorList>
            <person name="de Vries R.P."/>
            <person name="Riley R."/>
            <person name="Wiebenga A."/>
            <person name="Aguilar-Osorio G."/>
            <person name="Amillis S."/>
            <person name="Uchima C.A."/>
            <person name="Anderluh G."/>
            <person name="Asadollahi M."/>
            <person name="Askin M."/>
            <person name="Barry K."/>
            <person name="Battaglia E."/>
            <person name="Bayram O."/>
            <person name="Benocci T."/>
            <person name="Braus-Stromeyer S.A."/>
            <person name="Caldana C."/>
            <person name="Canovas D."/>
            <person name="Cerqueira G.C."/>
            <person name="Chen F."/>
            <person name="Chen W."/>
            <person name="Choi C."/>
            <person name="Clum A."/>
            <person name="Dos Santos R.A."/>
            <person name="Damasio A.R."/>
            <person name="Diallinas G."/>
            <person name="Emri T."/>
            <person name="Fekete E."/>
            <person name="Flipphi M."/>
            <person name="Freyberg S."/>
            <person name="Gallo A."/>
            <person name="Gournas C."/>
            <person name="Habgood R."/>
            <person name="Hainaut M."/>
            <person name="Harispe M.L."/>
            <person name="Henrissat B."/>
            <person name="Hilden K.S."/>
            <person name="Hope R."/>
            <person name="Hossain A."/>
            <person name="Karabika E."/>
            <person name="Karaffa L."/>
            <person name="Karanyi Z."/>
            <person name="Krasevec N."/>
            <person name="Kuo A."/>
            <person name="Kusch H."/>
            <person name="LaButti K."/>
            <person name="Lagendijk E.L."/>
            <person name="Lapidus A."/>
            <person name="Levasseur A."/>
            <person name="Lindquist E."/>
            <person name="Lipzen A."/>
            <person name="Logrieco A.F."/>
            <person name="MacCabe A."/>
            <person name="Maekelae M.R."/>
            <person name="Malavazi I."/>
            <person name="Melin P."/>
            <person name="Meyer V."/>
            <person name="Mielnichuk N."/>
            <person name="Miskei M."/>
            <person name="Molnar A.P."/>
            <person name="Mule G."/>
            <person name="Ngan C.Y."/>
            <person name="Orejas M."/>
            <person name="Orosz E."/>
            <person name="Ouedraogo J.P."/>
            <person name="Overkamp K.M."/>
            <person name="Park H.-S."/>
            <person name="Perrone G."/>
            <person name="Piumi F."/>
            <person name="Punt P.J."/>
            <person name="Ram A.F."/>
            <person name="Ramon A."/>
            <person name="Rauscher S."/>
            <person name="Record E."/>
            <person name="Riano-Pachon D.M."/>
            <person name="Robert V."/>
            <person name="Roehrig J."/>
            <person name="Ruller R."/>
            <person name="Salamov A."/>
            <person name="Salih N.S."/>
            <person name="Samson R.A."/>
            <person name="Sandor E."/>
            <person name="Sanguinetti M."/>
            <person name="Schuetze T."/>
            <person name="Sepcic K."/>
            <person name="Shelest E."/>
            <person name="Sherlock G."/>
            <person name="Sophianopoulou V."/>
            <person name="Squina F.M."/>
            <person name="Sun H."/>
            <person name="Susca A."/>
            <person name="Todd R.B."/>
            <person name="Tsang A."/>
            <person name="Unkles S.E."/>
            <person name="van de Wiele N."/>
            <person name="van Rossen-Uffink D."/>
            <person name="Oliveira J.V."/>
            <person name="Vesth T.C."/>
            <person name="Visser J."/>
            <person name="Yu J.-H."/>
            <person name="Zhou M."/>
            <person name="Andersen M.R."/>
            <person name="Archer D.B."/>
            <person name="Baker S.E."/>
            <person name="Benoit I."/>
            <person name="Brakhage A.A."/>
            <person name="Braus G.H."/>
            <person name="Fischer R."/>
            <person name="Frisvad J.C."/>
            <person name="Goldman G.H."/>
            <person name="Houbraken J."/>
            <person name="Oakley B."/>
            <person name="Pocsi I."/>
            <person name="Scazzocchio C."/>
            <person name="Seiboth B."/>
            <person name="vanKuyk P.A."/>
            <person name="Wortman J."/>
            <person name="Dyer P.S."/>
            <person name="Grigoriev I.V."/>
        </authorList>
    </citation>
    <scope>NUCLEOTIDE SEQUENCE [LARGE SCALE GENOMIC DNA]</scope>
    <source>
        <strain evidence="3">CBS 516.65</strain>
    </source>
</reference>